<keyword evidence="2" id="KW-0472">Membrane</keyword>
<feature type="region of interest" description="Disordered" evidence="1">
    <location>
        <begin position="31"/>
        <end position="72"/>
    </location>
</feature>
<proteinExistence type="predicted"/>
<feature type="transmembrane region" description="Helical" evidence="2">
    <location>
        <begin position="93"/>
        <end position="113"/>
    </location>
</feature>
<dbReference type="AlphaFoldDB" id="A0A2A9NRS1"/>
<dbReference type="EMBL" id="KZ302003">
    <property type="protein sequence ID" value="PFH50456.1"/>
    <property type="molecule type" value="Genomic_DNA"/>
</dbReference>
<dbReference type="Proteomes" id="UP000242287">
    <property type="component" value="Unassembled WGS sequence"/>
</dbReference>
<feature type="compositionally biased region" description="Low complexity" evidence="1">
    <location>
        <begin position="63"/>
        <end position="72"/>
    </location>
</feature>
<evidence type="ECO:0000313" key="3">
    <source>
        <dbReference type="EMBL" id="PFH50456.1"/>
    </source>
</evidence>
<keyword evidence="2" id="KW-0812">Transmembrane</keyword>
<evidence type="ECO:0000256" key="1">
    <source>
        <dbReference type="SAM" id="MobiDB-lite"/>
    </source>
</evidence>
<organism evidence="3 4">
    <name type="scientific">Amanita thiersii Skay4041</name>
    <dbReference type="NCBI Taxonomy" id="703135"/>
    <lineage>
        <taxon>Eukaryota</taxon>
        <taxon>Fungi</taxon>
        <taxon>Dikarya</taxon>
        <taxon>Basidiomycota</taxon>
        <taxon>Agaricomycotina</taxon>
        <taxon>Agaricomycetes</taxon>
        <taxon>Agaricomycetidae</taxon>
        <taxon>Agaricales</taxon>
        <taxon>Pluteineae</taxon>
        <taxon>Amanitaceae</taxon>
        <taxon>Amanita</taxon>
    </lineage>
</organism>
<sequence length="206" mass="21902">MVPVPSYAYLNVSIGGSFNLAEVLANDDGHTTSAVENPGLGTSSTSTGGLVSSMSENNHPEETTSLPPVPSSTSILATNTHSGLNKMRAIAEVVGSAAVFMLIAGGLGIWWFWYRKRRQGVSVGNSQAPVLDKESLLPTPYPITIKLTLPAKLYDPSIPTTYPVSDLHMPVPIMMTPGSASFRTTFGGSVKSKILPRYPTNQIPEL</sequence>
<reference evidence="3 4" key="1">
    <citation type="submission" date="2014-02" db="EMBL/GenBank/DDBJ databases">
        <title>Transposable element dynamics among asymbiotic and ectomycorrhizal Amanita fungi.</title>
        <authorList>
            <consortium name="DOE Joint Genome Institute"/>
            <person name="Hess J."/>
            <person name="Skrede I."/>
            <person name="Wolfe B."/>
            <person name="LaButti K."/>
            <person name="Ohm R.A."/>
            <person name="Grigoriev I.V."/>
            <person name="Pringle A."/>
        </authorList>
    </citation>
    <scope>NUCLEOTIDE SEQUENCE [LARGE SCALE GENOMIC DNA]</scope>
    <source>
        <strain evidence="3 4">SKay4041</strain>
    </source>
</reference>
<accession>A0A2A9NRS1</accession>
<gene>
    <name evidence="3" type="ORF">AMATHDRAFT_3943</name>
</gene>
<protein>
    <recommendedName>
        <fullName evidence="5">Mid2 domain-containing protein</fullName>
    </recommendedName>
</protein>
<evidence type="ECO:0008006" key="5">
    <source>
        <dbReference type="Google" id="ProtNLM"/>
    </source>
</evidence>
<feature type="compositionally biased region" description="Low complexity" evidence="1">
    <location>
        <begin position="39"/>
        <end position="55"/>
    </location>
</feature>
<keyword evidence="4" id="KW-1185">Reference proteome</keyword>
<evidence type="ECO:0000256" key="2">
    <source>
        <dbReference type="SAM" id="Phobius"/>
    </source>
</evidence>
<evidence type="ECO:0000313" key="4">
    <source>
        <dbReference type="Proteomes" id="UP000242287"/>
    </source>
</evidence>
<keyword evidence="2" id="KW-1133">Transmembrane helix</keyword>
<name>A0A2A9NRS1_9AGAR</name>